<feature type="region of interest" description="Disordered" evidence="1">
    <location>
        <begin position="118"/>
        <end position="138"/>
    </location>
</feature>
<dbReference type="EMBL" id="NCKW01007829">
    <property type="protein sequence ID" value="POM69699.1"/>
    <property type="molecule type" value="Genomic_DNA"/>
</dbReference>
<feature type="transmembrane region" description="Helical" evidence="2">
    <location>
        <begin position="6"/>
        <end position="31"/>
    </location>
</feature>
<reference evidence="3 4" key="1">
    <citation type="journal article" date="2017" name="Genome Biol. Evol.">
        <title>Phytophthora megakarya and P. palmivora, closely related causal agents of cacao black pod rot, underwent increases in genome sizes and gene numbers by different mechanisms.</title>
        <authorList>
            <person name="Ali S.S."/>
            <person name="Shao J."/>
            <person name="Lary D.J."/>
            <person name="Kronmiller B."/>
            <person name="Shen D."/>
            <person name="Strem M.D."/>
            <person name="Amoako-Attah I."/>
            <person name="Akrofi A.Y."/>
            <person name="Begoude B.A."/>
            <person name="Ten Hoopen G.M."/>
            <person name="Coulibaly K."/>
            <person name="Kebe B.I."/>
            <person name="Melnick R.L."/>
            <person name="Guiltinan M.J."/>
            <person name="Tyler B.M."/>
            <person name="Meinhardt L.W."/>
            <person name="Bailey B.A."/>
        </authorList>
    </citation>
    <scope>NUCLEOTIDE SEQUENCE [LARGE SCALE GENOMIC DNA]</scope>
    <source>
        <strain evidence="4">sbr112.9</strain>
    </source>
</reference>
<proteinExistence type="predicted"/>
<gene>
    <name evidence="3" type="ORF">PHPALM_14001</name>
</gene>
<keyword evidence="2" id="KW-0812">Transmembrane</keyword>
<organism evidence="3 4">
    <name type="scientific">Phytophthora palmivora</name>
    <dbReference type="NCBI Taxonomy" id="4796"/>
    <lineage>
        <taxon>Eukaryota</taxon>
        <taxon>Sar</taxon>
        <taxon>Stramenopiles</taxon>
        <taxon>Oomycota</taxon>
        <taxon>Peronosporomycetes</taxon>
        <taxon>Peronosporales</taxon>
        <taxon>Peronosporaceae</taxon>
        <taxon>Phytophthora</taxon>
    </lineage>
</organism>
<feature type="compositionally biased region" description="Low complexity" evidence="1">
    <location>
        <begin position="118"/>
        <end position="127"/>
    </location>
</feature>
<dbReference type="Pfam" id="PF03596">
    <property type="entry name" value="Cad"/>
    <property type="match status" value="2"/>
</dbReference>
<dbReference type="InterPro" id="IPR004676">
    <property type="entry name" value="Cd-R_transporter"/>
</dbReference>
<keyword evidence="2" id="KW-1133">Transmembrane helix</keyword>
<feature type="transmembrane region" description="Helical" evidence="2">
    <location>
        <begin position="241"/>
        <end position="263"/>
    </location>
</feature>
<protein>
    <submittedName>
        <fullName evidence="3">Cadmium resistance transporter</fullName>
    </submittedName>
</protein>
<evidence type="ECO:0000256" key="2">
    <source>
        <dbReference type="SAM" id="Phobius"/>
    </source>
</evidence>
<keyword evidence="2" id="KW-0472">Membrane</keyword>
<keyword evidence="4" id="KW-1185">Reference proteome</keyword>
<accession>A0A2P4XW63</accession>
<name>A0A2P4XW63_9STRA</name>
<feature type="transmembrane region" description="Helical" evidence="2">
    <location>
        <begin position="275"/>
        <end position="293"/>
    </location>
</feature>
<evidence type="ECO:0000313" key="4">
    <source>
        <dbReference type="Proteomes" id="UP000237271"/>
    </source>
</evidence>
<dbReference type="OrthoDB" id="3791566at2759"/>
<dbReference type="AlphaFoldDB" id="A0A2P4XW63"/>
<feature type="transmembrane region" description="Helical" evidence="2">
    <location>
        <begin position="71"/>
        <end position="89"/>
    </location>
</feature>
<sequence>MGLWGVIASAVVMFATTNIDDALVLVVYFANAAEGKDGLKARHIWIGQLLGFSIIMILSLIGTFVGSFLPPHYSGLLGFVPLLMGLWRMRVWCKKEENRADDSERDCAECHLHHVLQSESSSPSSDVSQRKVTRDVSPELVEEGDSDYHLHELVETPTCEEPKVDEVSMRSSINSVESEIQSHGLKTTNEKLPVEEEKMIVWWSSIFSIQSVKVMAVSLANGGDNVAVYIPALVPYNIGEILVTLAIFYILLVVWVYVAFAFVSFRVVADFIEKFGDYIIPVALVLLGVYILYSTEVLALVCSSC</sequence>
<evidence type="ECO:0000313" key="3">
    <source>
        <dbReference type="EMBL" id="POM69699.1"/>
    </source>
</evidence>
<evidence type="ECO:0000256" key="1">
    <source>
        <dbReference type="SAM" id="MobiDB-lite"/>
    </source>
</evidence>
<feature type="compositionally biased region" description="Basic and acidic residues" evidence="1">
    <location>
        <begin position="128"/>
        <end position="137"/>
    </location>
</feature>
<dbReference type="Proteomes" id="UP000237271">
    <property type="component" value="Unassembled WGS sequence"/>
</dbReference>
<comment type="caution">
    <text evidence="3">The sequence shown here is derived from an EMBL/GenBank/DDBJ whole genome shotgun (WGS) entry which is preliminary data.</text>
</comment>
<feature type="transmembrane region" description="Helical" evidence="2">
    <location>
        <begin position="43"/>
        <end position="65"/>
    </location>
</feature>